<comment type="subcellular location">
    <subcellularLocation>
        <location evidence="1">Cytoplasm</location>
        <location evidence="1">Cytoskeleton</location>
        <location evidence="1">Spindle</location>
    </subcellularLocation>
</comment>
<dbReference type="AlphaFoldDB" id="A0A6P5KWY0"/>
<organism evidence="7 8">
    <name type="scientific">Phascolarctos cinereus</name>
    <name type="common">Koala</name>
    <dbReference type="NCBI Taxonomy" id="38626"/>
    <lineage>
        <taxon>Eukaryota</taxon>
        <taxon>Metazoa</taxon>
        <taxon>Chordata</taxon>
        <taxon>Craniata</taxon>
        <taxon>Vertebrata</taxon>
        <taxon>Euteleostomi</taxon>
        <taxon>Mammalia</taxon>
        <taxon>Metatheria</taxon>
        <taxon>Diprotodontia</taxon>
        <taxon>Phascolarctidae</taxon>
        <taxon>Phascolarctos</taxon>
    </lineage>
</organism>
<keyword evidence="7" id="KW-1185">Reference proteome</keyword>
<dbReference type="FunCoup" id="A0A6P5KWY0">
    <property type="interactions" value="1113"/>
</dbReference>
<dbReference type="Pfam" id="PF15905">
    <property type="entry name" value="HMMR_N"/>
    <property type="match status" value="1"/>
</dbReference>
<sequence length="746" mass="86881">MLSFSNSIERVAVAGISGVPGGYVDMSFPKAPLKRFNDPSGCAPSPGAYDVRTSEIPKGPVSFEKSQRFRRGQASMENQQGLNNDKDRPTPTTGKNLKPLRLKTESQRDIKELKKLKMQEKEIRALVQERAIQDKHLQDLEAEFEKMEARLNIAVREKTSLSANIASLEKQLIELTRANELLKTKFSEDGNQKKMSYLSLELMKLKNKIEAKKKNVHEQEGMEIKLRMAQKTLHDSQESLAQLEEKLVTTEKETIEEKLEIENLLEYITEVSSTSDQVEKYKLDIVQLEETLNQKNQEILILKQSLDENMDVLSKKIKDLNNRCQILEKQKGELVRQDEEREQNLNAEILSLKERLTLEKQENEKLEQKQTETDLRLQQEQELSSSLNQKLCLYQEELINEKNLFQEELKEALSELDKLQQKDEQAKRLVKQLEQENTSRARELQLLEEKLKGKQDEIEKSKEAYSQASLHWQEKYNDTLQSLKEVMAEFESHKGSVTEEMVDLRYENSSLRKKASEAEKTIELVQLQMLEVQHAKNKKDEEYARLLLDMQNKLALKEEEIKETTASSLEQISDLQNRCKQQSEDFKRQAEMEETSKTGEMNMELTQEVKKWRLLYEELYNKTKPFQEQLDAFEAEKSALLTEHGTTQEELNKLSESYAKLLGHQNQKQKIRHVMKLKEENNQLRLEVSKLRSQLAKEKQAGKRLQKQVNEAKGFKRFDPSKAFQHESKENFTPKVPLKEGNRKCC</sequence>
<dbReference type="InParanoid" id="A0A6P5KWY0"/>
<protein>
    <submittedName>
        <fullName evidence="8">Hyaluronan mediated motility receptor</fullName>
    </submittedName>
</protein>
<evidence type="ECO:0000256" key="3">
    <source>
        <dbReference type="ARBA" id="ARBA00023212"/>
    </source>
</evidence>
<feature type="coiled-coil region" evidence="4">
    <location>
        <begin position="123"/>
        <end position="464"/>
    </location>
</feature>
<dbReference type="GO" id="GO:0005819">
    <property type="term" value="C:spindle"/>
    <property type="evidence" value="ECO:0007669"/>
    <property type="project" value="UniProtKB-SubCell"/>
</dbReference>
<feature type="region of interest" description="Disordered" evidence="5">
    <location>
        <begin position="720"/>
        <end position="746"/>
    </location>
</feature>
<name>A0A6P5KWY0_PHACI</name>
<accession>A0A6P5KWY0</accession>
<keyword evidence="3" id="KW-0206">Cytoskeleton</keyword>
<evidence type="ECO:0000256" key="1">
    <source>
        <dbReference type="ARBA" id="ARBA00004186"/>
    </source>
</evidence>
<dbReference type="KEGG" id="pcw:110212393"/>
<dbReference type="RefSeq" id="XP_020848041.1">
    <property type="nucleotide sequence ID" value="XM_020992382.1"/>
</dbReference>
<dbReference type="GO" id="GO:0005540">
    <property type="term" value="F:hyaluronic acid binding"/>
    <property type="evidence" value="ECO:0007669"/>
    <property type="project" value="InterPro"/>
</dbReference>
<feature type="coiled-coil region" evidence="4">
    <location>
        <begin position="501"/>
        <end position="567"/>
    </location>
</feature>
<keyword evidence="4" id="KW-0175">Coiled coil</keyword>
<evidence type="ECO:0000313" key="8">
    <source>
        <dbReference type="RefSeq" id="XP_020848041.1"/>
    </source>
</evidence>
<dbReference type="GO" id="GO:0016020">
    <property type="term" value="C:membrane"/>
    <property type="evidence" value="ECO:0007669"/>
    <property type="project" value="TreeGrafter"/>
</dbReference>
<dbReference type="Proteomes" id="UP000515140">
    <property type="component" value="Unplaced"/>
</dbReference>
<dbReference type="InterPro" id="IPR031794">
    <property type="entry name" value="HMMR_C"/>
</dbReference>
<feature type="domain" description="Hyaluronan-mediated motility receptor C-terminal" evidence="6">
    <location>
        <begin position="587"/>
        <end position="741"/>
    </location>
</feature>
<dbReference type="PANTHER" id="PTHR18956:SF6">
    <property type="entry name" value="HYALURONAN MEDIATED MOTILITY RECEPTOR"/>
    <property type="match status" value="1"/>
</dbReference>
<gene>
    <name evidence="8" type="primary">HMMR</name>
</gene>
<feature type="coiled-coil region" evidence="4">
    <location>
        <begin position="674"/>
        <end position="708"/>
    </location>
</feature>
<dbReference type="CTD" id="3161"/>
<feature type="region of interest" description="Disordered" evidence="5">
    <location>
        <begin position="37"/>
        <end position="98"/>
    </location>
</feature>
<dbReference type="InterPro" id="IPR026203">
    <property type="entry name" value="IHABP"/>
</dbReference>
<reference evidence="8" key="1">
    <citation type="submission" date="2025-08" db="UniProtKB">
        <authorList>
            <consortium name="RefSeq"/>
        </authorList>
    </citation>
    <scope>IDENTIFICATION</scope>
    <source>
        <tissue evidence="8">Spleen</tissue>
    </source>
</reference>
<evidence type="ECO:0000256" key="2">
    <source>
        <dbReference type="ARBA" id="ARBA00022490"/>
    </source>
</evidence>
<dbReference type="PANTHER" id="PTHR18956">
    <property type="entry name" value="HYALURONAN MEDIATED MOTILITY RECEPTOR"/>
    <property type="match status" value="1"/>
</dbReference>
<evidence type="ECO:0000313" key="7">
    <source>
        <dbReference type="Proteomes" id="UP000515140"/>
    </source>
</evidence>
<evidence type="ECO:0000256" key="4">
    <source>
        <dbReference type="SAM" id="Coils"/>
    </source>
</evidence>
<evidence type="ECO:0000259" key="6">
    <source>
        <dbReference type="Pfam" id="PF15908"/>
    </source>
</evidence>
<evidence type="ECO:0000256" key="5">
    <source>
        <dbReference type="SAM" id="MobiDB-lite"/>
    </source>
</evidence>
<keyword evidence="2" id="KW-0963">Cytoplasm</keyword>
<dbReference type="GeneID" id="110212393"/>
<proteinExistence type="predicted"/>
<keyword evidence="8" id="KW-0675">Receptor</keyword>
<dbReference type="Pfam" id="PF15908">
    <property type="entry name" value="HMMR_C"/>
    <property type="match status" value="1"/>
</dbReference>